<name>A0A645FWU1_9ZZZZ</name>
<reference evidence="2" key="1">
    <citation type="submission" date="2019-08" db="EMBL/GenBank/DDBJ databases">
        <authorList>
            <person name="Kucharzyk K."/>
            <person name="Murdoch R.W."/>
            <person name="Higgins S."/>
            <person name="Loffler F."/>
        </authorList>
    </citation>
    <scope>NUCLEOTIDE SEQUENCE</scope>
</reference>
<dbReference type="Pfam" id="PF07561">
    <property type="entry name" value="DUF1540"/>
    <property type="match status" value="1"/>
</dbReference>
<comment type="caution">
    <text evidence="2">The sequence shown here is derived from an EMBL/GenBank/DDBJ whole genome shotgun (WGS) entry which is preliminary data.</text>
</comment>
<organism evidence="2">
    <name type="scientific">bioreactor metagenome</name>
    <dbReference type="NCBI Taxonomy" id="1076179"/>
    <lineage>
        <taxon>unclassified sequences</taxon>
        <taxon>metagenomes</taxon>
        <taxon>ecological metagenomes</taxon>
    </lineage>
</organism>
<dbReference type="EMBL" id="VSSQ01065405">
    <property type="protein sequence ID" value="MPN18130.1"/>
    <property type="molecule type" value="Genomic_DNA"/>
</dbReference>
<evidence type="ECO:0000313" key="2">
    <source>
        <dbReference type="EMBL" id="MPN18130.1"/>
    </source>
</evidence>
<accession>A0A645FWU1</accession>
<proteinExistence type="predicted"/>
<protein>
    <recommendedName>
        <fullName evidence="1">DUF1540 domain-containing protein</fullName>
    </recommendedName>
</protein>
<evidence type="ECO:0000259" key="1">
    <source>
        <dbReference type="Pfam" id="PF07561"/>
    </source>
</evidence>
<gene>
    <name evidence="2" type="ORF">SDC9_165488</name>
</gene>
<dbReference type="InterPro" id="IPR011437">
    <property type="entry name" value="DUF1540"/>
</dbReference>
<feature type="domain" description="DUF1540" evidence="1">
    <location>
        <begin position="9"/>
        <end position="50"/>
    </location>
</feature>
<dbReference type="AlphaFoldDB" id="A0A645FWU1"/>
<sequence>MSTSKSQEIKCTVKSCCHHDKDSHCMLSEINVGENFPNASEKSQTDCMSFETF</sequence>